<name>A0ABR2WAN7_9FUNG</name>
<dbReference type="PANTHER" id="PTHR13206">
    <property type="entry name" value="UBIQUITIN LIGASE PROTEIN PHF9 FANCONI ANEMIA GROUP L PROTEIN"/>
    <property type="match status" value="1"/>
</dbReference>
<dbReference type="InterPro" id="IPR019162">
    <property type="entry name" value="FancL_WD-rpt_cont_dom"/>
</dbReference>
<dbReference type="PROSITE" id="PS50089">
    <property type="entry name" value="ZF_RING_2"/>
    <property type="match status" value="1"/>
</dbReference>
<accession>A0ABR2WAN7</accession>
<dbReference type="Pfam" id="PF18890">
    <property type="entry name" value="FANCL_d2"/>
    <property type="match status" value="1"/>
</dbReference>
<dbReference type="SMART" id="SM01197">
    <property type="entry name" value="FANCL_C"/>
    <property type="match status" value="1"/>
</dbReference>
<dbReference type="InterPro" id="IPR044037">
    <property type="entry name" value="FANCL_d3"/>
</dbReference>
<keyword evidence="1" id="KW-0479">Metal-binding</keyword>
<keyword evidence="4" id="KW-1185">Reference proteome</keyword>
<dbReference type="InterPro" id="IPR026848">
    <property type="entry name" value="Fancl"/>
</dbReference>
<keyword evidence="1" id="KW-0862">Zinc</keyword>
<dbReference type="InterPro" id="IPR026850">
    <property type="entry name" value="FANCL_C"/>
</dbReference>
<feature type="domain" description="RING-type" evidence="2">
    <location>
        <begin position="304"/>
        <end position="360"/>
    </location>
</feature>
<reference evidence="3 4" key="1">
    <citation type="submission" date="2023-04" db="EMBL/GenBank/DDBJ databases">
        <title>Genome of Basidiobolus ranarum AG-B5.</title>
        <authorList>
            <person name="Stajich J.E."/>
            <person name="Carter-House D."/>
            <person name="Gryganskyi A."/>
        </authorList>
    </citation>
    <scope>NUCLEOTIDE SEQUENCE [LARGE SCALE GENOMIC DNA]</scope>
    <source>
        <strain evidence="3 4">AG-B5</strain>
    </source>
</reference>
<evidence type="ECO:0000313" key="3">
    <source>
        <dbReference type="EMBL" id="KAK9728795.1"/>
    </source>
</evidence>
<dbReference type="Gene3D" id="3.10.110.10">
    <property type="entry name" value="Ubiquitin Conjugating Enzyme"/>
    <property type="match status" value="1"/>
</dbReference>
<dbReference type="CDD" id="cd16490">
    <property type="entry name" value="RING-CH-C4HC3_FANCL"/>
    <property type="match status" value="1"/>
</dbReference>
<keyword evidence="1" id="KW-0863">Zinc-finger</keyword>
<dbReference type="Pfam" id="PF09765">
    <property type="entry name" value="FANCL_d1"/>
    <property type="match status" value="1"/>
</dbReference>
<dbReference type="SUPFAM" id="SSF57850">
    <property type="entry name" value="RING/U-box"/>
    <property type="match status" value="1"/>
</dbReference>
<dbReference type="EMBL" id="JASJQH010006890">
    <property type="protein sequence ID" value="KAK9728795.1"/>
    <property type="molecule type" value="Genomic_DNA"/>
</dbReference>
<dbReference type="InterPro" id="IPR043898">
    <property type="entry name" value="FANCL_d2"/>
</dbReference>
<dbReference type="InterPro" id="IPR016135">
    <property type="entry name" value="UBQ-conjugating_enzyme/RWD"/>
</dbReference>
<dbReference type="PANTHER" id="PTHR13206:SF0">
    <property type="entry name" value="E3 UBIQUITIN-PROTEIN LIGASE FANCL"/>
    <property type="match status" value="1"/>
</dbReference>
<organism evidence="3 4">
    <name type="scientific">Basidiobolus ranarum</name>
    <dbReference type="NCBI Taxonomy" id="34480"/>
    <lineage>
        <taxon>Eukaryota</taxon>
        <taxon>Fungi</taxon>
        <taxon>Fungi incertae sedis</taxon>
        <taxon>Zoopagomycota</taxon>
        <taxon>Entomophthoromycotina</taxon>
        <taxon>Basidiobolomycetes</taxon>
        <taxon>Basidiobolales</taxon>
        <taxon>Basidiobolaceae</taxon>
        <taxon>Basidiobolus</taxon>
    </lineage>
</organism>
<sequence length="370" mass="42821">MSSLNRVATFPLIIPTNTNGTQYQGFITVQNKEFSFEIHLQEAHNLKEARLFGDPELKRLLHDQEEAILNRLEQCTDIHAFFLDLKHLIEDLLTQEPQEKLLSTEYYTTILSEIDSIGWDKVEKIDADFQKVALVILDSAGRRHSLVLQFSENFPTEPPECLVELPESINFKINKDDFHLVSIIEQYCEVLEKYNEVWNMLDDLDQNAWVLEPEKPTRNIMMRRIALGNLCSLQIDLNPQDPHSIPQCQIFGAESAVAPIRKLINENLRSWDFKETPRKNLERILAIKFPSRHASTKNELSVECGICYSYRLDENIPDQLCSNSKCGQPFHNRCLYEWLRAVPSTRQSFSTLFGLCPYCNDTITTKVIDI</sequence>
<dbReference type="Pfam" id="PF18891">
    <property type="entry name" value="FANCL_d3"/>
    <property type="match status" value="1"/>
</dbReference>
<proteinExistence type="predicted"/>
<dbReference type="CDD" id="cd23832">
    <property type="entry name" value="DRWD-C_FANCL"/>
    <property type="match status" value="1"/>
</dbReference>
<evidence type="ECO:0000256" key="1">
    <source>
        <dbReference type="PROSITE-ProRule" id="PRU00175"/>
    </source>
</evidence>
<comment type="caution">
    <text evidence="3">The sequence shown here is derived from an EMBL/GenBank/DDBJ whole genome shotgun (WGS) entry which is preliminary data.</text>
</comment>
<dbReference type="Proteomes" id="UP001479436">
    <property type="component" value="Unassembled WGS sequence"/>
</dbReference>
<dbReference type="CDD" id="cd23786">
    <property type="entry name" value="ELF_FANCL"/>
    <property type="match status" value="1"/>
</dbReference>
<evidence type="ECO:0000313" key="4">
    <source>
        <dbReference type="Proteomes" id="UP001479436"/>
    </source>
</evidence>
<dbReference type="InterPro" id="IPR001841">
    <property type="entry name" value="Znf_RING"/>
</dbReference>
<dbReference type="InterPro" id="IPR013083">
    <property type="entry name" value="Znf_RING/FYVE/PHD"/>
</dbReference>
<dbReference type="InterPro" id="IPR043003">
    <property type="entry name" value="FANCL_d3_sf"/>
</dbReference>
<dbReference type="Gene3D" id="3.30.40.10">
    <property type="entry name" value="Zinc/RING finger domain, C3HC4 (zinc finger)"/>
    <property type="match status" value="1"/>
</dbReference>
<evidence type="ECO:0000259" key="2">
    <source>
        <dbReference type="PROSITE" id="PS50089"/>
    </source>
</evidence>
<dbReference type="CDD" id="cd23831">
    <property type="entry name" value="DRWD-N_FANCL"/>
    <property type="match status" value="1"/>
</dbReference>
<gene>
    <name evidence="3" type="ORF">K7432_000760</name>
</gene>
<dbReference type="Pfam" id="PF11793">
    <property type="entry name" value="FANCL_C"/>
    <property type="match status" value="1"/>
</dbReference>
<dbReference type="Gene3D" id="3.10.110.20">
    <property type="entry name" value="RWD domain-like"/>
    <property type="match status" value="1"/>
</dbReference>
<protein>
    <recommendedName>
        <fullName evidence="2">RING-type domain-containing protein</fullName>
    </recommendedName>
</protein>